<dbReference type="GO" id="GO:0030247">
    <property type="term" value="F:polysaccharide binding"/>
    <property type="evidence" value="ECO:0007669"/>
    <property type="project" value="InterPro"/>
</dbReference>
<feature type="signal peptide" evidence="3">
    <location>
        <begin position="1"/>
        <end position="26"/>
    </location>
</feature>
<organism evidence="5 6">
    <name type="scientific">Quercus suber</name>
    <name type="common">Cork oak</name>
    <dbReference type="NCBI Taxonomy" id="58331"/>
    <lineage>
        <taxon>Eukaryota</taxon>
        <taxon>Viridiplantae</taxon>
        <taxon>Streptophyta</taxon>
        <taxon>Embryophyta</taxon>
        <taxon>Tracheophyta</taxon>
        <taxon>Spermatophyta</taxon>
        <taxon>Magnoliopsida</taxon>
        <taxon>eudicotyledons</taxon>
        <taxon>Gunneridae</taxon>
        <taxon>Pentapetalae</taxon>
        <taxon>rosids</taxon>
        <taxon>fabids</taxon>
        <taxon>Fagales</taxon>
        <taxon>Fagaceae</taxon>
        <taxon>Quercus</taxon>
    </lineage>
</organism>
<comment type="subcellular location">
    <subcellularLocation>
        <location evidence="1">Membrane</location>
        <topology evidence="1">Single-pass membrane protein</topology>
    </subcellularLocation>
</comment>
<evidence type="ECO:0000256" key="3">
    <source>
        <dbReference type="SAM" id="SignalP"/>
    </source>
</evidence>
<evidence type="ECO:0000256" key="2">
    <source>
        <dbReference type="ARBA" id="ARBA00022729"/>
    </source>
</evidence>
<name>A0AAW0LBZ1_QUESU</name>
<protein>
    <recommendedName>
        <fullName evidence="4">Wall-associated receptor kinase galacturonan-binding domain-containing protein</fullName>
    </recommendedName>
</protein>
<dbReference type="PANTHER" id="PTHR33138:SF30">
    <property type="entry name" value="LEAF RUST 10 DISEASE-RESISTANCE LOCUS RECEPTOR-LIKE PROTEIN KINASE-LIKE 2.7"/>
    <property type="match status" value="1"/>
</dbReference>
<feature type="domain" description="Wall-associated receptor kinase galacturonan-binding" evidence="4">
    <location>
        <begin position="31"/>
        <end position="68"/>
    </location>
</feature>
<dbReference type="Pfam" id="PF13947">
    <property type="entry name" value="GUB_WAK_bind"/>
    <property type="match status" value="1"/>
</dbReference>
<dbReference type="Proteomes" id="UP000237347">
    <property type="component" value="Unassembled WGS sequence"/>
</dbReference>
<evidence type="ECO:0000256" key="1">
    <source>
        <dbReference type="ARBA" id="ARBA00004167"/>
    </source>
</evidence>
<dbReference type="PANTHER" id="PTHR33138">
    <property type="entry name" value="OS01G0690200 PROTEIN"/>
    <property type="match status" value="1"/>
</dbReference>
<dbReference type="GO" id="GO:0016020">
    <property type="term" value="C:membrane"/>
    <property type="evidence" value="ECO:0007669"/>
    <property type="project" value="UniProtKB-SubCell"/>
</dbReference>
<sequence>MVRGLGFIAGLTVLIALVLLVPPTYCSKPPCAHSCSCGSIPNISFPFRLSTDPENCGDSRYELLCENNHHCAPSSCGNIPNISFPFRLKTDPKKCGSLSKDADALNMVRAIEETTTLEP</sequence>
<evidence type="ECO:0000313" key="6">
    <source>
        <dbReference type="Proteomes" id="UP000237347"/>
    </source>
</evidence>
<evidence type="ECO:0000259" key="4">
    <source>
        <dbReference type="Pfam" id="PF13947"/>
    </source>
</evidence>
<keyword evidence="2 3" id="KW-0732">Signal</keyword>
<proteinExistence type="predicted"/>
<dbReference type="AlphaFoldDB" id="A0AAW0LBZ1"/>
<gene>
    <name evidence="5" type="ORF">CFP56_006117</name>
</gene>
<keyword evidence="6" id="KW-1185">Reference proteome</keyword>
<comment type="caution">
    <text evidence="5">The sequence shown here is derived from an EMBL/GenBank/DDBJ whole genome shotgun (WGS) entry which is preliminary data.</text>
</comment>
<evidence type="ECO:0000313" key="5">
    <source>
        <dbReference type="EMBL" id="KAK7847851.1"/>
    </source>
</evidence>
<reference evidence="5 6" key="1">
    <citation type="journal article" date="2018" name="Sci. Data">
        <title>The draft genome sequence of cork oak.</title>
        <authorList>
            <person name="Ramos A.M."/>
            <person name="Usie A."/>
            <person name="Barbosa P."/>
            <person name="Barros P.M."/>
            <person name="Capote T."/>
            <person name="Chaves I."/>
            <person name="Simoes F."/>
            <person name="Abreu I."/>
            <person name="Carrasquinho I."/>
            <person name="Faro C."/>
            <person name="Guimaraes J.B."/>
            <person name="Mendonca D."/>
            <person name="Nobrega F."/>
            <person name="Rodrigues L."/>
            <person name="Saibo N.J.M."/>
            <person name="Varela M.C."/>
            <person name="Egas C."/>
            <person name="Matos J."/>
            <person name="Miguel C.M."/>
            <person name="Oliveira M.M."/>
            <person name="Ricardo C.P."/>
            <person name="Goncalves S."/>
        </authorList>
    </citation>
    <scope>NUCLEOTIDE SEQUENCE [LARGE SCALE GENOMIC DNA]</scope>
    <source>
        <strain evidence="6">cv. HL8</strain>
    </source>
</reference>
<feature type="chain" id="PRO_5043956821" description="Wall-associated receptor kinase galacturonan-binding domain-containing protein" evidence="3">
    <location>
        <begin position="27"/>
        <end position="119"/>
    </location>
</feature>
<dbReference type="EMBL" id="PKMF04000135">
    <property type="protein sequence ID" value="KAK7847851.1"/>
    <property type="molecule type" value="Genomic_DNA"/>
</dbReference>
<dbReference type="InterPro" id="IPR025287">
    <property type="entry name" value="WAK_GUB"/>
</dbReference>
<accession>A0AAW0LBZ1</accession>